<dbReference type="EMBL" id="PVWO01000118">
    <property type="protein sequence ID" value="PSB56586.1"/>
    <property type="molecule type" value="Genomic_DNA"/>
</dbReference>
<dbReference type="RefSeq" id="WP_106304323.1">
    <property type="nucleotide sequence ID" value="NZ_PVWO01000118.1"/>
</dbReference>
<name>A0A2T1GG56_9CYAN</name>
<organism evidence="1 2">
    <name type="scientific">Chamaesiphon polymorphus CCALA 037</name>
    <dbReference type="NCBI Taxonomy" id="2107692"/>
    <lineage>
        <taxon>Bacteria</taxon>
        <taxon>Bacillati</taxon>
        <taxon>Cyanobacteriota</taxon>
        <taxon>Cyanophyceae</taxon>
        <taxon>Gomontiellales</taxon>
        <taxon>Chamaesiphonaceae</taxon>
        <taxon>Chamaesiphon</taxon>
    </lineage>
</organism>
<sequence length="198" mass="22250">MTSLDEILQRISSLPDANFWSVLVTSPEQQEQALTELEESIPIFTDESVNVIAVTSDIEALIDAVRSSEAFILLWQFDIWQPEQWRQFDYARSRFSHAKGGIILLTPHSAAQFQTYAPNFASWIGARVYDLQLGLEILTEAESQQRLAALQQFTGKTDAEVIHLAETGQLPTDPEYGEWLVLLGRGDLLERTINVAGI</sequence>
<dbReference type="Proteomes" id="UP000238937">
    <property type="component" value="Unassembled WGS sequence"/>
</dbReference>
<proteinExistence type="predicted"/>
<dbReference type="AlphaFoldDB" id="A0A2T1GG56"/>
<keyword evidence="2" id="KW-1185">Reference proteome</keyword>
<reference evidence="1 2" key="1">
    <citation type="submission" date="2018-03" db="EMBL/GenBank/DDBJ databases">
        <title>The ancient ancestry and fast evolution of plastids.</title>
        <authorList>
            <person name="Moore K.R."/>
            <person name="Magnabosco C."/>
            <person name="Momper L."/>
            <person name="Gold D.A."/>
            <person name="Bosak T."/>
            <person name="Fournier G.P."/>
        </authorList>
    </citation>
    <scope>NUCLEOTIDE SEQUENCE [LARGE SCALE GENOMIC DNA]</scope>
    <source>
        <strain evidence="1 2">CCALA 037</strain>
    </source>
</reference>
<evidence type="ECO:0000313" key="2">
    <source>
        <dbReference type="Proteomes" id="UP000238937"/>
    </source>
</evidence>
<accession>A0A2T1GG56</accession>
<evidence type="ECO:0000313" key="1">
    <source>
        <dbReference type="EMBL" id="PSB56586.1"/>
    </source>
</evidence>
<dbReference type="OrthoDB" id="570889at2"/>
<protein>
    <submittedName>
        <fullName evidence="1">ABC transporter permease</fullName>
    </submittedName>
</protein>
<comment type="caution">
    <text evidence="1">The sequence shown here is derived from an EMBL/GenBank/DDBJ whole genome shotgun (WGS) entry which is preliminary data.</text>
</comment>
<gene>
    <name evidence="1" type="ORF">C7B77_11370</name>
</gene>